<dbReference type="PANTHER" id="PTHR15852">
    <property type="entry name" value="PLASTID TRANSCRIPTIONALLY ACTIVE PROTEIN"/>
    <property type="match status" value="1"/>
</dbReference>
<evidence type="ECO:0000256" key="1">
    <source>
        <dbReference type="SAM" id="MobiDB-lite"/>
    </source>
</evidence>
<dbReference type="PANTHER" id="PTHR15852:SF27">
    <property type="entry name" value="PROTEIN DISULFIDE-ISOMERASE LQY1, CHLOROPLASTIC"/>
    <property type="match status" value="1"/>
</dbReference>
<feature type="region of interest" description="Disordered" evidence="1">
    <location>
        <begin position="142"/>
        <end position="162"/>
    </location>
</feature>
<accession>A0ABD1YHI1</accession>
<dbReference type="AlphaFoldDB" id="A0ABD1YHI1"/>
<reference evidence="2 3" key="1">
    <citation type="submission" date="2024-09" db="EMBL/GenBank/DDBJ databases">
        <title>Chromosome-scale assembly of Riccia fluitans.</title>
        <authorList>
            <person name="Paukszto L."/>
            <person name="Sawicki J."/>
            <person name="Karawczyk K."/>
            <person name="Piernik-Szablinska J."/>
            <person name="Szczecinska M."/>
            <person name="Mazdziarz M."/>
        </authorList>
    </citation>
    <scope>NUCLEOTIDE SEQUENCE [LARGE SCALE GENOMIC DNA]</scope>
    <source>
        <strain evidence="2">Rf_01</strain>
        <tissue evidence="2">Aerial parts of the thallus</tissue>
    </source>
</reference>
<evidence type="ECO:0000313" key="2">
    <source>
        <dbReference type="EMBL" id="KAL2630125.1"/>
    </source>
</evidence>
<sequence>MDSPLFGGVQACTCPCSDSAAIFAGSSDFSRRSVQRAESHRYARSRQDFLGLPVDLRLPSLHELRRRRPENTRCLYSPLVESFEASRIKPLEPQREGESGSLLRTLSSPNLSLVDSSSEQAFRGGVFRRSGSDLYSYLRKDRGDEDEIRSSGPQDPVSAGDHAIRTSITDVSHDVDARRSARLRPATMSLTQSLTGVGSRAVTCAVGIAGQAPANATKLRGPLGLIMALFVTFLGLATAVQKKRLAPAVPKKVCGRCDGYGLECCDVCEGRGRILWEGKMSHMDKCPRCFGAGTKKCPRCDGSRVKKGEPPVVHRAKFLPPRLI</sequence>
<dbReference type="EMBL" id="JBHFFA010000004">
    <property type="protein sequence ID" value="KAL2630125.1"/>
    <property type="molecule type" value="Genomic_DNA"/>
</dbReference>
<gene>
    <name evidence="2" type="ORF">R1flu_014811</name>
</gene>
<dbReference type="SUPFAM" id="SSF57938">
    <property type="entry name" value="DnaJ/Hsp40 cysteine-rich domain"/>
    <property type="match status" value="1"/>
</dbReference>
<name>A0ABD1YHI1_9MARC</name>
<keyword evidence="3" id="KW-1185">Reference proteome</keyword>
<dbReference type="Proteomes" id="UP001605036">
    <property type="component" value="Unassembled WGS sequence"/>
</dbReference>
<organism evidence="2 3">
    <name type="scientific">Riccia fluitans</name>
    <dbReference type="NCBI Taxonomy" id="41844"/>
    <lineage>
        <taxon>Eukaryota</taxon>
        <taxon>Viridiplantae</taxon>
        <taxon>Streptophyta</taxon>
        <taxon>Embryophyta</taxon>
        <taxon>Marchantiophyta</taxon>
        <taxon>Marchantiopsida</taxon>
        <taxon>Marchantiidae</taxon>
        <taxon>Marchantiales</taxon>
        <taxon>Ricciaceae</taxon>
        <taxon>Riccia</taxon>
    </lineage>
</organism>
<protein>
    <submittedName>
        <fullName evidence="2">Uncharacterized protein</fullName>
    </submittedName>
</protein>
<dbReference type="InterPro" id="IPR036410">
    <property type="entry name" value="HSP_DnaJ_Cys-rich_dom_sf"/>
</dbReference>
<comment type="caution">
    <text evidence="2">The sequence shown here is derived from an EMBL/GenBank/DDBJ whole genome shotgun (WGS) entry which is preliminary data.</text>
</comment>
<proteinExistence type="predicted"/>
<evidence type="ECO:0000313" key="3">
    <source>
        <dbReference type="Proteomes" id="UP001605036"/>
    </source>
</evidence>